<dbReference type="EMBL" id="CM042882">
    <property type="protein sequence ID" value="KAI4380018.1"/>
    <property type="molecule type" value="Genomic_DNA"/>
</dbReference>
<dbReference type="Proteomes" id="UP001057402">
    <property type="component" value="Chromosome 3"/>
</dbReference>
<organism evidence="1 2">
    <name type="scientific">Melastoma candidum</name>
    <dbReference type="NCBI Taxonomy" id="119954"/>
    <lineage>
        <taxon>Eukaryota</taxon>
        <taxon>Viridiplantae</taxon>
        <taxon>Streptophyta</taxon>
        <taxon>Embryophyta</taxon>
        <taxon>Tracheophyta</taxon>
        <taxon>Spermatophyta</taxon>
        <taxon>Magnoliopsida</taxon>
        <taxon>eudicotyledons</taxon>
        <taxon>Gunneridae</taxon>
        <taxon>Pentapetalae</taxon>
        <taxon>rosids</taxon>
        <taxon>malvids</taxon>
        <taxon>Myrtales</taxon>
        <taxon>Melastomataceae</taxon>
        <taxon>Melastomatoideae</taxon>
        <taxon>Melastomateae</taxon>
        <taxon>Melastoma</taxon>
    </lineage>
</organism>
<comment type="caution">
    <text evidence="1">The sequence shown here is derived from an EMBL/GenBank/DDBJ whole genome shotgun (WGS) entry which is preliminary data.</text>
</comment>
<name>A0ACB9RNJ9_9MYRT</name>
<evidence type="ECO:0000313" key="1">
    <source>
        <dbReference type="EMBL" id="KAI4380018.1"/>
    </source>
</evidence>
<proteinExistence type="predicted"/>
<sequence>MSASASNMSFTFSPNQIPIFDREHFDYWSSQMETVFLSHDLWKLVEEAYEEVSEGISLPEGDNTSTKDVINPSEDELKAYKENVMKNAMALRILQQSVSKTIYPRIFGMKKVNEAWEVLKKEFKGSQKVISIKLQNLWRDFDNLVMKDVETVKEYFSRIVEILNQLKSCGEVVLD</sequence>
<keyword evidence="2" id="KW-1185">Reference proteome</keyword>
<reference evidence="2" key="1">
    <citation type="journal article" date="2023" name="Front. Plant Sci.">
        <title>Chromosomal-level genome assembly of Melastoma candidum provides insights into trichome evolution.</title>
        <authorList>
            <person name="Zhong Y."/>
            <person name="Wu W."/>
            <person name="Sun C."/>
            <person name="Zou P."/>
            <person name="Liu Y."/>
            <person name="Dai S."/>
            <person name="Zhou R."/>
        </authorList>
    </citation>
    <scope>NUCLEOTIDE SEQUENCE [LARGE SCALE GENOMIC DNA]</scope>
</reference>
<accession>A0ACB9RNJ9</accession>
<gene>
    <name evidence="1" type="ORF">MLD38_006253</name>
</gene>
<evidence type="ECO:0000313" key="2">
    <source>
        <dbReference type="Proteomes" id="UP001057402"/>
    </source>
</evidence>
<protein>
    <submittedName>
        <fullName evidence="1">Uncharacterized protein</fullName>
    </submittedName>
</protein>